<name>A0A9D5AXZ9_PEA</name>
<dbReference type="PANTHER" id="PTHR35478:SF1">
    <property type="entry name" value="ZINC FINGER FYVE DOMAIN-CONTAINING PROTEIN 26"/>
    <property type="match status" value="1"/>
</dbReference>
<dbReference type="Gramene" id="Psat04G0598900-T1">
    <property type="protein sequence ID" value="KAI5422784.1"/>
    <property type="gene ID" value="KIW84_045989"/>
</dbReference>
<feature type="compositionally biased region" description="Low complexity" evidence="1">
    <location>
        <begin position="83"/>
        <end position="94"/>
    </location>
</feature>
<gene>
    <name evidence="3" type="ORF">KIW84_045989</name>
</gene>
<proteinExistence type="predicted"/>
<feature type="compositionally biased region" description="Basic and acidic residues" evidence="1">
    <location>
        <begin position="33"/>
        <end position="48"/>
    </location>
</feature>
<organism evidence="3 4">
    <name type="scientific">Pisum sativum</name>
    <name type="common">Garden pea</name>
    <name type="synonym">Lathyrus oleraceus</name>
    <dbReference type="NCBI Taxonomy" id="3888"/>
    <lineage>
        <taxon>Eukaryota</taxon>
        <taxon>Viridiplantae</taxon>
        <taxon>Streptophyta</taxon>
        <taxon>Embryophyta</taxon>
        <taxon>Tracheophyta</taxon>
        <taxon>Spermatophyta</taxon>
        <taxon>Magnoliopsida</taxon>
        <taxon>eudicotyledons</taxon>
        <taxon>Gunneridae</taxon>
        <taxon>Pentapetalae</taxon>
        <taxon>rosids</taxon>
        <taxon>fabids</taxon>
        <taxon>Fabales</taxon>
        <taxon>Fabaceae</taxon>
        <taxon>Papilionoideae</taxon>
        <taxon>50 kb inversion clade</taxon>
        <taxon>NPAAA clade</taxon>
        <taxon>Hologalegina</taxon>
        <taxon>IRL clade</taxon>
        <taxon>Fabeae</taxon>
        <taxon>Lathyrus</taxon>
    </lineage>
</organism>
<dbReference type="Pfam" id="PF25569">
    <property type="entry name" value="TPR_ZFYVE26"/>
    <property type="match status" value="1"/>
</dbReference>
<comment type="caution">
    <text evidence="3">The sequence shown here is derived from an EMBL/GenBank/DDBJ whole genome shotgun (WGS) entry which is preliminary data.</text>
</comment>
<keyword evidence="4" id="KW-1185">Reference proteome</keyword>
<dbReference type="Proteomes" id="UP001058974">
    <property type="component" value="Chromosome 4"/>
</dbReference>
<evidence type="ECO:0000256" key="1">
    <source>
        <dbReference type="SAM" id="MobiDB-lite"/>
    </source>
</evidence>
<dbReference type="EMBL" id="JAMSHJ010000004">
    <property type="protein sequence ID" value="KAI5422784.1"/>
    <property type="molecule type" value="Genomic_DNA"/>
</dbReference>
<feature type="region of interest" description="Disordered" evidence="1">
    <location>
        <begin position="1"/>
        <end position="132"/>
    </location>
</feature>
<dbReference type="AlphaFoldDB" id="A0A9D5AXZ9"/>
<evidence type="ECO:0000259" key="2">
    <source>
        <dbReference type="Pfam" id="PF25569"/>
    </source>
</evidence>
<sequence>MAHGDPRGCEPRRAHGESRWENPRGDMVNPKDTNTREHIVTLKDLLEKKKGKRKESSPNRLPLIPKKQRSGVQARNETSGARLLGSQSKSSSGQAFDQARPPPGFPITKLDTTEAPVPQSTSTFVNIDNRPSEVERLRNNSLHKVESTKLVTKDTFRRRSQIAEVLVEKNFDLAFQVIYEFNLPVVDIYASVAASLAERKGGSQLTKFFRNIKGTVDDDDWDQVLGAAINVYANKHKERPDHLIDMLTSSHGKALACVVCGRLKNAFQIASRSGSVADVQYVAH</sequence>
<evidence type="ECO:0000313" key="3">
    <source>
        <dbReference type="EMBL" id="KAI5422784.1"/>
    </source>
</evidence>
<dbReference type="PANTHER" id="PTHR35478">
    <property type="entry name" value="ZINC FINGER FYVE DOMAIN PROTEIN"/>
    <property type="match status" value="1"/>
</dbReference>
<feature type="compositionally biased region" description="Polar residues" evidence="1">
    <location>
        <begin position="70"/>
        <end position="79"/>
    </location>
</feature>
<accession>A0A9D5AXZ9</accession>
<feature type="domain" description="ZFYVE26-like TPR repeats" evidence="2">
    <location>
        <begin position="186"/>
        <end position="284"/>
    </location>
</feature>
<dbReference type="InterPro" id="IPR057946">
    <property type="entry name" value="TPR_ZFYVE26"/>
</dbReference>
<protein>
    <recommendedName>
        <fullName evidence="2">ZFYVE26-like TPR repeats domain-containing protein</fullName>
    </recommendedName>
</protein>
<reference evidence="3 4" key="1">
    <citation type="journal article" date="2022" name="Nat. Genet.">
        <title>Improved pea reference genome and pan-genome highlight genomic features and evolutionary characteristics.</title>
        <authorList>
            <person name="Yang T."/>
            <person name="Liu R."/>
            <person name="Luo Y."/>
            <person name="Hu S."/>
            <person name="Wang D."/>
            <person name="Wang C."/>
            <person name="Pandey M.K."/>
            <person name="Ge S."/>
            <person name="Xu Q."/>
            <person name="Li N."/>
            <person name="Li G."/>
            <person name="Huang Y."/>
            <person name="Saxena R.K."/>
            <person name="Ji Y."/>
            <person name="Li M."/>
            <person name="Yan X."/>
            <person name="He Y."/>
            <person name="Liu Y."/>
            <person name="Wang X."/>
            <person name="Xiang C."/>
            <person name="Varshney R.K."/>
            <person name="Ding H."/>
            <person name="Gao S."/>
            <person name="Zong X."/>
        </authorList>
    </citation>
    <scope>NUCLEOTIDE SEQUENCE [LARGE SCALE GENOMIC DNA]</scope>
    <source>
        <strain evidence="3 4">cv. Zhongwan 6</strain>
    </source>
</reference>
<feature type="compositionally biased region" description="Basic and acidic residues" evidence="1">
    <location>
        <begin position="1"/>
        <end position="24"/>
    </location>
</feature>
<evidence type="ECO:0000313" key="4">
    <source>
        <dbReference type="Proteomes" id="UP001058974"/>
    </source>
</evidence>